<sequence length="642" mass="68874">MKKYIILSFVGALSLLSSCDYNDKYFDGLDDLVTPTNKLALDYTLTGDDYATISTLSANKTLATTNNVSSALAAIKTNQCLSAAIPAADYVPAFLASKWYSASEGAAIKVTYKKSVNLPDYVAKLSVAPNYSVSAANYKTIWGANSSVNFFTPAKPASTNLPVILASAYPAAVSGDVVAVNYNESASEPTIQSALSEDFEAGTVGNVASIAGWANVTTVGTYSWSEKTFSSNKYIQATAYNHAAGALEMYMISPSFSVTAGQVFSFDACLGNYKPAGGTLTVLISSNLAGTTASDIAAATWDDVTSNFTIPVPTGTYGTLGKVGELLLSKYVGKKVNIAFRYNGDNSTGATTTVQVDNVSVALAGGSYTTNGTLYTFNGTKWVTYTGNGYFLTKADFATMGSKYDNFSSTMPADNYIPQFLKLKYPYAQEGNTMAVVYKYYTGSATGLRTDEYVFTAGSWVKNDNVEQFTDQFVYTNGKWVYDPSVVLNLKPAKGLADVTAFYQKITDYVWTKIDQPAGVTVKGTGYTTSYGNNEYYYGSSAYNNNFDFRPSAWKAQNATAYSSMTDDQLKAEMFKRLPAAFIPALEATYPTATTVAGVNVTYTINFGVYTGSSISAPNYTIVYKVTGTGKFEYVANSLKAL</sequence>
<dbReference type="OrthoDB" id="1013052at2"/>
<dbReference type="EMBL" id="FQTV01000002">
    <property type="protein sequence ID" value="SHE69952.1"/>
    <property type="molecule type" value="Genomic_DNA"/>
</dbReference>
<dbReference type="PROSITE" id="PS51257">
    <property type="entry name" value="PROKAR_LIPOPROTEIN"/>
    <property type="match status" value="1"/>
</dbReference>
<evidence type="ECO:0000313" key="1">
    <source>
        <dbReference type="EMBL" id="SHE69952.1"/>
    </source>
</evidence>
<organism evidence="1 2">
    <name type="scientific">Bacteroides luti</name>
    <dbReference type="NCBI Taxonomy" id="1297750"/>
    <lineage>
        <taxon>Bacteria</taxon>
        <taxon>Pseudomonadati</taxon>
        <taxon>Bacteroidota</taxon>
        <taxon>Bacteroidia</taxon>
        <taxon>Bacteroidales</taxon>
        <taxon>Bacteroidaceae</taxon>
        <taxon>Bacteroides</taxon>
    </lineage>
</organism>
<reference evidence="1 2" key="1">
    <citation type="submission" date="2016-11" db="EMBL/GenBank/DDBJ databases">
        <authorList>
            <person name="Jaros S."/>
            <person name="Januszkiewicz K."/>
            <person name="Wedrychowicz H."/>
        </authorList>
    </citation>
    <scope>NUCLEOTIDE SEQUENCE [LARGE SCALE GENOMIC DNA]</scope>
    <source>
        <strain evidence="1 2">DSM 26991</strain>
    </source>
</reference>
<evidence type="ECO:0000313" key="2">
    <source>
        <dbReference type="Proteomes" id="UP000184509"/>
    </source>
</evidence>
<dbReference type="RefSeq" id="WP_073399159.1">
    <property type="nucleotide sequence ID" value="NZ_FQTV01000002.1"/>
</dbReference>
<name>A0A1M4VM73_9BACE</name>
<evidence type="ECO:0008006" key="3">
    <source>
        <dbReference type="Google" id="ProtNLM"/>
    </source>
</evidence>
<dbReference type="NCBIfam" id="NF038128">
    <property type="entry name" value="choice_anch_J"/>
    <property type="match status" value="1"/>
</dbReference>
<dbReference type="STRING" id="1297750.SAMN05444405_102318"/>
<gene>
    <name evidence="1" type="ORF">SAMN05444405_102318</name>
</gene>
<dbReference type="AlphaFoldDB" id="A0A1M4VM73"/>
<protein>
    <recommendedName>
        <fullName evidence="3">DUF5017 domain-containing protein</fullName>
    </recommendedName>
</protein>
<dbReference type="Gene3D" id="2.60.120.200">
    <property type="match status" value="1"/>
</dbReference>
<proteinExistence type="predicted"/>
<keyword evidence="2" id="KW-1185">Reference proteome</keyword>
<accession>A0A1M4VM73</accession>
<dbReference type="Proteomes" id="UP000184509">
    <property type="component" value="Unassembled WGS sequence"/>
</dbReference>